<reference evidence="3 4" key="1">
    <citation type="submission" date="2015-06" db="EMBL/GenBank/DDBJ databases">
        <authorList>
            <person name="Hoefler B.C."/>
            <person name="Straight P.D."/>
        </authorList>
    </citation>
    <scope>NUCLEOTIDE SEQUENCE [LARGE SCALE GENOMIC DNA]</scope>
    <source>
        <strain evidence="3 4">NRRL 3427</strain>
    </source>
</reference>
<evidence type="ECO:0000313" key="3">
    <source>
        <dbReference type="EMBL" id="KOG12135.1"/>
    </source>
</evidence>
<feature type="transmembrane region" description="Helical" evidence="1">
    <location>
        <begin position="132"/>
        <end position="153"/>
    </location>
</feature>
<dbReference type="PANTHER" id="PTHR40057:SF1">
    <property type="entry name" value="SLR1162 PROTEIN"/>
    <property type="match status" value="1"/>
</dbReference>
<dbReference type="InterPro" id="IPR038762">
    <property type="entry name" value="ABM_predict"/>
</dbReference>
<keyword evidence="1" id="KW-1133">Transmembrane helix</keyword>
<dbReference type="EMBL" id="LGUP01000383">
    <property type="protein sequence ID" value="KOG12135.1"/>
    <property type="molecule type" value="Genomic_DNA"/>
</dbReference>
<dbReference type="AlphaFoldDB" id="A0A0L8JES1"/>
<organism evidence="3 4">
    <name type="scientific">Streptomyces viridochromogenes</name>
    <dbReference type="NCBI Taxonomy" id="1938"/>
    <lineage>
        <taxon>Bacteria</taxon>
        <taxon>Bacillati</taxon>
        <taxon>Actinomycetota</taxon>
        <taxon>Actinomycetes</taxon>
        <taxon>Kitasatosporales</taxon>
        <taxon>Streptomycetaceae</taxon>
        <taxon>Streptomyces</taxon>
    </lineage>
</organism>
<evidence type="ECO:0000256" key="1">
    <source>
        <dbReference type="SAM" id="Phobius"/>
    </source>
</evidence>
<sequence>MSETVESERRSAPLPSGEVGLLIARQVDPGHEEDFEKWAHGVLTAASAFPGHLGYGLFRPSSPGEPWCVVHRFRDAEAHALWDASAERAAWFRRADGHHREVDRRRLSGIESWFVPPGSAHVAPPPRWKMTVAAVLGIYPISLFAGAVVQPYLDSLPLLLRTGLVAVLFSGLMSYAVMPALTWALRKWLRPS</sequence>
<dbReference type="Pfam" id="PF03992">
    <property type="entry name" value="ABM"/>
    <property type="match status" value="1"/>
</dbReference>
<dbReference type="OrthoDB" id="1494254at2"/>
<keyword evidence="3" id="KW-0560">Oxidoreductase</keyword>
<dbReference type="SUPFAM" id="SSF54909">
    <property type="entry name" value="Dimeric alpha+beta barrel"/>
    <property type="match status" value="1"/>
</dbReference>
<dbReference type="PANTHER" id="PTHR40057">
    <property type="entry name" value="SLR1162 PROTEIN"/>
    <property type="match status" value="1"/>
</dbReference>
<dbReference type="InterPro" id="IPR007138">
    <property type="entry name" value="ABM_dom"/>
</dbReference>
<dbReference type="GO" id="GO:0004497">
    <property type="term" value="F:monooxygenase activity"/>
    <property type="evidence" value="ECO:0007669"/>
    <property type="project" value="UniProtKB-KW"/>
</dbReference>
<dbReference type="Proteomes" id="UP000037023">
    <property type="component" value="Unassembled WGS sequence"/>
</dbReference>
<keyword evidence="3" id="KW-0503">Monooxygenase</keyword>
<accession>A0A0L8JES1</accession>
<dbReference type="PATRIC" id="fig|1938.6.peg.7049"/>
<dbReference type="RefSeq" id="WP_033206668.1">
    <property type="nucleotide sequence ID" value="NZ_LGUP01000383.1"/>
</dbReference>
<proteinExistence type="predicted"/>
<gene>
    <name evidence="3" type="ORF">ADK34_32775</name>
</gene>
<dbReference type="Gene3D" id="3.30.70.100">
    <property type="match status" value="1"/>
</dbReference>
<dbReference type="InterPro" id="IPR011008">
    <property type="entry name" value="Dimeric_a/b-barrel"/>
</dbReference>
<comment type="caution">
    <text evidence="3">The sequence shown here is derived from an EMBL/GenBank/DDBJ whole genome shotgun (WGS) entry which is preliminary data.</text>
</comment>
<keyword evidence="1" id="KW-0812">Transmembrane</keyword>
<evidence type="ECO:0000313" key="4">
    <source>
        <dbReference type="Proteomes" id="UP000037023"/>
    </source>
</evidence>
<feature type="domain" description="ABM" evidence="2">
    <location>
        <begin position="19"/>
        <end position="111"/>
    </location>
</feature>
<name>A0A0L8JES1_STRVR</name>
<evidence type="ECO:0000259" key="2">
    <source>
        <dbReference type="PROSITE" id="PS51725"/>
    </source>
</evidence>
<feature type="transmembrane region" description="Helical" evidence="1">
    <location>
        <begin position="165"/>
        <end position="185"/>
    </location>
</feature>
<protein>
    <submittedName>
        <fullName evidence="3">Antibiotic biosynthesis monooxygenase</fullName>
    </submittedName>
</protein>
<keyword evidence="1" id="KW-0472">Membrane</keyword>
<dbReference type="PROSITE" id="PS51725">
    <property type="entry name" value="ABM"/>
    <property type="match status" value="1"/>
</dbReference>